<dbReference type="RefSeq" id="XP_808132.1">
    <property type="nucleotide sequence ID" value="XM_803039.1"/>
</dbReference>
<reference evidence="2 3" key="1">
    <citation type="journal article" date="2005" name="Science">
        <title>The genome sequence of Trypanosoma cruzi, etiologic agent of Chagas disease.</title>
        <authorList>
            <person name="El-Sayed N.M."/>
            <person name="Myler P.J."/>
            <person name="Bartholomeu D.C."/>
            <person name="Nilsson D."/>
            <person name="Aggarwal G."/>
            <person name="Tran A.N."/>
            <person name="Ghedin E."/>
            <person name="Worthey E.A."/>
            <person name="Delcher A.L."/>
            <person name="Blandin G."/>
            <person name="Westenberger S.J."/>
            <person name="Caler E."/>
            <person name="Cerqueira G.C."/>
            <person name="Branche C."/>
            <person name="Haas B."/>
            <person name="Anupama A."/>
            <person name="Arner E."/>
            <person name="Aslund L."/>
            <person name="Attipoe P."/>
            <person name="Bontempi E."/>
            <person name="Bringaud F."/>
            <person name="Burton P."/>
            <person name="Cadag E."/>
            <person name="Campbell D.A."/>
            <person name="Carrington M."/>
            <person name="Crabtree J."/>
            <person name="Darban H."/>
            <person name="da Silveira J.F."/>
            <person name="de Jong P."/>
            <person name="Edwards K."/>
            <person name="Englund P.T."/>
            <person name="Fazelina G."/>
            <person name="Feldblyum T."/>
            <person name="Ferella M."/>
            <person name="Frasch A.C."/>
            <person name="Gull K."/>
            <person name="Horn D."/>
            <person name="Hou L."/>
            <person name="Huang Y."/>
            <person name="Kindlund E."/>
            <person name="Klingbeil M."/>
            <person name="Kluge S."/>
            <person name="Koo H."/>
            <person name="Lacerda D."/>
            <person name="Levin M.J."/>
            <person name="Lorenzi H."/>
            <person name="Louie T."/>
            <person name="Machado C.R."/>
            <person name="McCulloch R."/>
            <person name="McKenna A."/>
            <person name="Mizuno Y."/>
            <person name="Mottram J.C."/>
            <person name="Nelson S."/>
            <person name="Ochaya S."/>
            <person name="Osoegawa K."/>
            <person name="Pai G."/>
            <person name="Parsons M."/>
            <person name="Pentony M."/>
            <person name="Pettersson U."/>
            <person name="Pop M."/>
            <person name="Ramirez J.L."/>
            <person name="Rinta J."/>
            <person name="Robertson L."/>
            <person name="Salzberg S.L."/>
            <person name="Sanchez D.O."/>
            <person name="Seyler A."/>
            <person name="Sharma R."/>
            <person name="Shetty J."/>
            <person name="Simpson A.J."/>
            <person name="Sisk E."/>
            <person name="Tammi M.T."/>
            <person name="Tarleton R."/>
            <person name="Teixeira S."/>
            <person name="Van Aken S."/>
            <person name="Vogt C."/>
            <person name="Ward P.N."/>
            <person name="Wickstead B."/>
            <person name="Wortman J."/>
            <person name="White O."/>
            <person name="Fraser C.M."/>
            <person name="Stuart K.D."/>
            <person name="Andersson B."/>
        </authorList>
    </citation>
    <scope>NUCLEOTIDE SEQUENCE [LARGE SCALE GENOMIC DNA]</scope>
    <source>
        <strain evidence="2 3">CL Brener</strain>
    </source>
</reference>
<comment type="caution">
    <text evidence="2">The sequence shown here is derived from an EMBL/GenBank/DDBJ whole genome shotgun (WGS) entry which is preliminary data.</text>
</comment>
<feature type="region of interest" description="Disordered" evidence="1">
    <location>
        <begin position="66"/>
        <end position="87"/>
    </location>
</feature>
<dbReference type="InParanoid" id="Q4D179"/>
<keyword evidence="3" id="KW-1185">Reference proteome</keyword>
<dbReference type="AlphaFoldDB" id="Q4D179"/>
<dbReference type="PaxDb" id="353153-Q4D179"/>
<dbReference type="EMBL" id="AAHK01001254">
    <property type="protein sequence ID" value="EAN86281.1"/>
    <property type="molecule type" value="Genomic_DNA"/>
</dbReference>
<organism evidence="2 3">
    <name type="scientific">Trypanosoma cruzi (strain CL Brener)</name>
    <dbReference type="NCBI Taxonomy" id="353153"/>
    <lineage>
        <taxon>Eukaryota</taxon>
        <taxon>Discoba</taxon>
        <taxon>Euglenozoa</taxon>
        <taxon>Kinetoplastea</taxon>
        <taxon>Metakinetoplastina</taxon>
        <taxon>Trypanosomatida</taxon>
        <taxon>Trypanosomatidae</taxon>
        <taxon>Trypanosoma</taxon>
        <taxon>Schizotrypanum</taxon>
    </lineage>
</organism>
<feature type="region of interest" description="Disordered" evidence="1">
    <location>
        <begin position="138"/>
        <end position="166"/>
    </location>
</feature>
<sequence length="182" mass="20812">MTGASRCGGTPFLVLTRTSVPKWRISAQARCDSCPLFGRPARALRITRNPLCRWCRSLTLRRMARLSASSGASSRREHRNSLSTSERRIEVHMPNLCQSALFRPQYEGKCPTCSAWRSNGLREPHMRMPRLFHRHPNRRIAHGSPQKASGVPAGKTRRKHKRGHSRWARHFRHRLVTDATGC</sequence>
<dbReference type="GeneID" id="3538482"/>
<feature type="compositionally biased region" description="Basic residues" evidence="1">
    <location>
        <begin position="155"/>
        <end position="166"/>
    </location>
</feature>
<evidence type="ECO:0000313" key="3">
    <source>
        <dbReference type="Proteomes" id="UP000002296"/>
    </source>
</evidence>
<name>Q4D179_TRYCC</name>
<dbReference type="KEGG" id="tcr:509545.60"/>
<dbReference type="Proteomes" id="UP000002296">
    <property type="component" value="Unassembled WGS sequence"/>
</dbReference>
<gene>
    <name evidence="2" type="ORF">Tc00.1047053509545.60</name>
</gene>
<evidence type="ECO:0000256" key="1">
    <source>
        <dbReference type="SAM" id="MobiDB-lite"/>
    </source>
</evidence>
<accession>Q4D179</accession>
<protein>
    <submittedName>
        <fullName evidence="2">Uncharacterized protein</fullName>
    </submittedName>
</protein>
<evidence type="ECO:0000313" key="2">
    <source>
        <dbReference type="EMBL" id="EAN86281.1"/>
    </source>
</evidence>
<proteinExistence type="predicted"/>